<name>A0ABW1Z7W4_9BACT</name>
<dbReference type="InterPro" id="IPR042099">
    <property type="entry name" value="ANL_N_sf"/>
</dbReference>
<proteinExistence type="predicted"/>
<dbReference type="InterPro" id="IPR000873">
    <property type="entry name" value="AMP-dep_synth/lig_dom"/>
</dbReference>
<accession>A0ABW1Z7W4</accession>
<dbReference type="PANTHER" id="PTHR43272">
    <property type="entry name" value="LONG-CHAIN-FATTY-ACID--COA LIGASE"/>
    <property type="match status" value="1"/>
</dbReference>
<dbReference type="Gene3D" id="3.40.50.12780">
    <property type="entry name" value="N-terminal domain of ligase-like"/>
    <property type="match status" value="1"/>
</dbReference>
<dbReference type="Pfam" id="PF00501">
    <property type="entry name" value="AMP-binding"/>
    <property type="match status" value="1"/>
</dbReference>
<dbReference type="SUPFAM" id="SSF56801">
    <property type="entry name" value="Acetyl-CoA synthetase-like"/>
    <property type="match status" value="1"/>
</dbReference>
<dbReference type="RefSeq" id="WP_263372184.1">
    <property type="nucleotide sequence ID" value="NZ_JAGSYD010000004.1"/>
</dbReference>
<dbReference type="CDD" id="cd05907">
    <property type="entry name" value="VL_LC_FACS_like"/>
    <property type="match status" value="1"/>
</dbReference>
<evidence type="ECO:0000256" key="1">
    <source>
        <dbReference type="ARBA" id="ARBA00022598"/>
    </source>
</evidence>
<dbReference type="InterPro" id="IPR020845">
    <property type="entry name" value="AMP-binding_CS"/>
</dbReference>
<feature type="domain" description="AMP-dependent synthetase/ligase" evidence="4">
    <location>
        <begin position="12"/>
        <end position="413"/>
    </location>
</feature>
<evidence type="ECO:0000313" key="6">
    <source>
        <dbReference type="Proteomes" id="UP001596391"/>
    </source>
</evidence>
<reference evidence="6" key="1">
    <citation type="journal article" date="2019" name="Int. J. Syst. Evol. Microbiol.">
        <title>The Global Catalogue of Microorganisms (GCM) 10K type strain sequencing project: providing services to taxonomists for standard genome sequencing and annotation.</title>
        <authorList>
            <consortium name="The Broad Institute Genomics Platform"/>
            <consortium name="The Broad Institute Genome Sequencing Center for Infectious Disease"/>
            <person name="Wu L."/>
            <person name="Ma J."/>
        </authorList>
    </citation>
    <scope>NUCLEOTIDE SEQUENCE [LARGE SCALE GENOMIC DNA]</scope>
    <source>
        <strain evidence="6">CGMCC 1.16026</strain>
    </source>
</reference>
<dbReference type="PROSITE" id="PS00455">
    <property type="entry name" value="AMP_BINDING"/>
    <property type="match status" value="1"/>
</dbReference>
<keyword evidence="6" id="KW-1185">Reference proteome</keyword>
<evidence type="ECO:0000256" key="2">
    <source>
        <dbReference type="ARBA" id="ARBA00022832"/>
    </source>
</evidence>
<dbReference type="EMBL" id="JBHSWI010000001">
    <property type="protein sequence ID" value="MFC6644243.1"/>
    <property type="molecule type" value="Genomic_DNA"/>
</dbReference>
<evidence type="ECO:0000259" key="4">
    <source>
        <dbReference type="Pfam" id="PF00501"/>
    </source>
</evidence>
<dbReference type="PANTHER" id="PTHR43272:SF32">
    <property type="entry name" value="AMP-DEPENDENT SYNTHETASE_LIGASE DOMAIN-CONTAINING PROTEIN"/>
    <property type="match status" value="1"/>
</dbReference>
<dbReference type="InterPro" id="IPR020459">
    <property type="entry name" value="AMP-binding"/>
</dbReference>
<dbReference type="Proteomes" id="UP001596391">
    <property type="component" value="Unassembled WGS sequence"/>
</dbReference>
<comment type="caution">
    <text evidence="5">The sequence shown here is derived from an EMBL/GenBank/DDBJ whole genome shotgun (WGS) entry which is preliminary data.</text>
</comment>
<dbReference type="Pfam" id="PF23562">
    <property type="entry name" value="AMP-binding_C_3"/>
    <property type="match status" value="1"/>
</dbReference>
<protein>
    <submittedName>
        <fullName evidence="5">AMP-dependent synthetase/ligase</fullName>
    </submittedName>
</protein>
<gene>
    <name evidence="5" type="ORF">ACFQBQ_01275</name>
</gene>
<evidence type="ECO:0000313" key="5">
    <source>
        <dbReference type="EMBL" id="MFC6644243.1"/>
    </source>
</evidence>
<organism evidence="5 6">
    <name type="scientific">Granulicella cerasi</name>
    <dbReference type="NCBI Taxonomy" id="741063"/>
    <lineage>
        <taxon>Bacteria</taxon>
        <taxon>Pseudomonadati</taxon>
        <taxon>Acidobacteriota</taxon>
        <taxon>Terriglobia</taxon>
        <taxon>Terriglobales</taxon>
        <taxon>Acidobacteriaceae</taxon>
        <taxon>Granulicella</taxon>
    </lineage>
</organism>
<dbReference type="PRINTS" id="PR00154">
    <property type="entry name" value="AMPBINDING"/>
</dbReference>
<evidence type="ECO:0000256" key="3">
    <source>
        <dbReference type="ARBA" id="ARBA00023098"/>
    </source>
</evidence>
<keyword evidence="3" id="KW-0443">Lipid metabolism</keyword>
<keyword evidence="2" id="KW-0276">Fatty acid metabolism</keyword>
<sequence>MLELNTVNDVFAKVAARGTDTVAMKQVSGGWEPISAKTMVGRVRAVMQTLERWGIQRGDRVALVSNNRWEWPVVDFAVLAHGAADVPLYQTLTPEQMGFILRDSGAKAIFLEGKEQYEKLTQAGELPALEHVAVFDEGSFANAESFSEVLKDATSLEEFDNSLRAKLLEAKPEDLATIVYTSGTTGDPKGVMLTHKNLASNLRYSTDGLYITENDSCISFLPLSHALARHLDYALYANHATLAYLPSFNDLAPAMKSVHPTIFLAVPRVFEKVRQGVEGKSTGLKKAIFGWALGVGAKHRDEVAAGKKPSGLLFSIADKLVYSKIREAFGGKVRFYVSGGAPLGKETTDWFLDVGIRVFEGYGLTETSPVVSRNTFDACRIGSVGEIIKNFEARTAADGEIEVRGDAVFAGYWQKEEATKKEFTEDGWFKTGDIGKIEENFLSITDRKKELMKTSGGKYIAPQPIESKLKVDALVGQVALIGDNRKFVAVIVSPNLQALKSWASKNGVQATEPEKLVTDPKVQKVYEAIVEKANGSLAHFETIKKVSVVPEEWTVESGELTPSMKLKRRVINEKYKDKIEEMYAD</sequence>
<keyword evidence="1" id="KW-0436">Ligase</keyword>